<keyword evidence="1" id="KW-0812">Transmembrane</keyword>
<reference evidence="3" key="1">
    <citation type="submission" date="2013-03" db="EMBL/GenBank/DDBJ databases">
        <title>The Genome Sequence of Anopheles minimus MINIMUS1.</title>
        <authorList>
            <consortium name="The Broad Institute Genomics Platform"/>
            <person name="Neafsey D.E."/>
            <person name="Walton C."/>
            <person name="Walker B."/>
            <person name="Young S.K."/>
            <person name="Zeng Q."/>
            <person name="Gargeya S."/>
            <person name="Fitzgerald M."/>
            <person name="Haas B."/>
            <person name="Abouelleil A."/>
            <person name="Allen A.W."/>
            <person name="Alvarado L."/>
            <person name="Arachchi H.M."/>
            <person name="Berlin A.M."/>
            <person name="Chapman S.B."/>
            <person name="Gainer-Dewar J."/>
            <person name="Goldberg J."/>
            <person name="Griggs A."/>
            <person name="Gujja S."/>
            <person name="Hansen M."/>
            <person name="Howarth C."/>
            <person name="Imamovic A."/>
            <person name="Ireland A."/>
            <person name="Larimer J."/>
            <person name="McCowan C."/>
            <person name="Murphy C."/>
            <person name="Pearson M."/>
            <person name="Poon T.W."/>
            <person name="Priest M."/>
            <person name="Roberts A."/>
            <person name="Saif S."/>
            <person name="Shea T."/>
            <person name="Sisk P."/>
            <person name="Sykes S."/>
            <person name="Wortman J."/>
            <person name="Nusbaum C."/>
            <person name="Birren B."/>
        </authorList>
    </citation>
    <scope>NUCLEOTIDE SEQUENCE [LARGE SCALE GENOMIC DNA]</scope>
    <source>
        <strain evidence="3">MINIMUS1</strain>
    </source>
</reference>
<dbReference type="EnsemblMetazoa" id="AMIN010998-RA">
    <property type="protein sequence ID" value="AMIN010998-PA"/>
    <property type="gene ID" value="AMIN010998"/>
</dbReference>
<name>A0A182WKS0_9DIPT</name>
<proteinExistence type="predicted"/>
<evidence type="ECO:0000313" key="3">
    <source>
        <dbReference type="Proteomes" id="UP000075920"/>
    </source>
</evidence>
<dbReference type="AlphaFoldDB" id="A0A182WKS0"/>
<protein>
    <submittedName>
        <fullName evidence="2">Uncharacterized protein</fullName>
    </submittedName>
</protein>
<evidence type="ECO:0000313" key="2">
    <source>
        <dbReference type="EnsemblMetazoa" id="AMIN010998-PA"/>
    </source>
</evidence>
<keyword evidence="1" id="KW-0472">Membrane</keyword>
<keyword evidence="3" id="KW-1185">Reference proteome</keyword>
<keyword evidence="1" id="KW-1133">Transmembrane helix</keyword>
<accession>A0A182WKS0</accession>
<organism evidence="2 3">
    <name type="scientific">Anopheles minimus</name>
    <dbReference type="NCBI Taxonomy" id="112268"/>
    <lineage>
        <taxon>Eukaryota</taxon>
        <taxon>Metazoa</taxon>
        <taxon>Ecdysozoa</taxon>
        <taxon>Arthropoda</taxon>
        <taxon>Hexapoda</taxon>
        <taxon>Insecta</taxon>
        <taxon>Pterygota</taxon>
        <taxon>Neoptera</taxon>
        <taxon>Endopterygota</taxon>
        <taxon>Diptera</taxon>
        <taxon>Nematocera</taxon>
        <taxon>Culicoidea</taxon>
        <taxon>Culicidae</taxon>
        <taxon>Anophelinae</taxon>
        <taxon>Anopheles</taxon>
    </lineage>
</organism>
<reference evidence="2" key="2">
    <citation type="submission" date="2020-05" db="UniProtKB">
        <authorList>
            <consortium name="EnsemblMetazoa"/>
        </authorList>
    </citation>
    <scope>IDENTIFICATION</scope>
    <source>
        <strain evidence="2">MINIMUS1</strain>
    </source>
</reference>
<evidence type="ECO:0000256" key="1">
    <source>
        <dbReference type="SAM" id="Phobius"/>
    </source>
</evidence>
<feature type="transmembrane region" description="Helical" evidence="1">
    <location>
        <begin position="41"/>
        <end position="62"/>
    </location>
</feature>
<dbReference type="Proteomes" id="UP000075920">
    <property type="component" value="Unassembled WGS sequence"/>
</dbReference>
<sequence length="84" mass="9419">MASAYDEPRSADVVLAELAPVDKDISVQHVPSVDSSVGMDLLLLVCFLVTILLVGFVLRLFLQMWRSRIECQWSEDEAAVRQLI</sequence>
<dbReference type="VEuPathDB" id="VectorBase:AMIN010998"/>